<reference evidence="1" key="1">
    <citation type="journal article" date="2017" name="Proc. Natl. Acad. Sci. U.S.A.">
        <title>Comparative genomics uncovers the prolific and distinctive metabolic potential of the cyanobacterial genus Moorea.</title>
        <authorList>
            <person name="Leao T."/>
            <person name="Castelao G."/>
            <person name="Korobeynikov A."/>
            <person name="Monroe E.A."/>
            <person name="Podell S."/>
            <person name="Glukhov E."/>
            <person name="Allen E.E."/>
            <person name="Gerwick W.H."/>
            <person name="Gerwick L."/>
        </authorList>
    </citation>
    <scope>NUCLEOTIDE SEQUENCE</scope>
    <source>
        <strain evidence="1">JHB</strain>
    </source>
</reference>
<accession>A0A9Q9ST28</accession>
<gene>
    <name evidence="1" type="ORF">BJP36_43070</name>
</gene>
<dbReference type="AlphaFoldDB" id="A0A9Q9ST28"/>
<organism evidence="1">
    <name type="scientific">Moorena producens (strain JHB)</name>
    <dbReference type="NCBI Taxonomy" id="1454205"/>
    <lineage>
        <taxon>Bacteria</taxon>
        <taxon>Bacillati</taxon>
        <taxon>Cyanobacteriota</taxon>
        <taxon>Cyanophyceae</taxon>
        <taxon>Coleofasciculales</taxon>
        <taxon>Coleofasciculaceae</taxon>
        <taxon>Moorena</taxon>
    </lineage>
</organism>
<name>A0A9Q9ST28_MOOP1</name>
<reference evidence="1" key="2">
    <citation type="submission" date="2022-10" db="EMBL/GenBank/DDBJ databases">
        <authorList>
            <person name="Ngo T.-E."/>
        </authorList>
    </citation>
    <scope>NUCLEOTIDE SEQUENCE</scope>
    <source>
        <strain evidence="1">JHB</strain>
    </source>
</reference>
<protein>
    <submittedName>
        <fullName evidence="1">Uncharacterized protein</fullName>
    </submittedName>
</protein>
<sequence length="87" mass="9167">MAQTDSPSLLIPLLGTAHPRINDLVDVVDVGWAVAQTDSPSLLIPLLGTAHPTVNDWVHVSSCQVGSGSDQFTKLANPVARHCPPYG</sequence>
<evidence type="ECO:0000313" key="1">
    <source>
        <dbReference type="EMBL" id="WAN69142.1"/>
    </source>
</evidence>
<proteinExistence type="predicted"/>
<dbReference type="Proteomes" id="UP000176944">
    <property type="component" value="Chromosome"/>
</dbReference>
<dbReference type="EMBL" id="CP017708">
    <property type="protein sequence ID" value="WAN69142.1"/>
    <property type="molecule type" value="Genomic_DNA"/>
</dbReference>